<dbReference type="OrthoDB" id="205993at2759"/>
<feature type="transmembrane region" description="Helical" evidence="2">
    <location>
        <begin position="70"/>
        <end position="92"/>
    </location>
</feature>
<accession>R0J5T5</accession>
<feature type="region of interest" description="Disordered" evidence="1">
    <location>
        <begin position="651"/>
        <end position="743"/>
    </location>
</feature>
<feature type="region of interest" description="Disordered" evidence="1">
    <location>
        <begin position="587"/>
        <end position="612"/>
    </location>
</feature>
<keyword evidence="2" id="KW-0472">Membrane</keyword>
<feature type="compositionally biased region" description="Basic and acidic residues" evidence="1">
    <location>
        <begin position="356"/>
        <end position="366"/>
    </location>
</feature>
<dbReference type="AlphaFoldDB" id="R0J5T5"/>
<evidence type="ECO:0000256" key="1">
    <source>
        <dbReference type="SAM" id="MobiDB-lite"/>
    </source>
</evidence>
<evidence type="ECO:0000313" key="3">
    <source>
        <dbReference type="EMBL" id="EOA92270.1"/>
    </source>
</evidence>
<organism evidence="3 4">
    <name type="scientific">Exserohilum turcicum (strain 28A)</name>
    <name type="common">Northern leaf blight fungus</name>
    <name type="synonym">Setosphaeria turcica</name>
    <dbReference type="NCBI Taxonomy" id="671987"/>
    <lineage>
        <taxon>Eukaryota</taxon>
        <taxon>Fungi</taxon>
        <taxon>Dikarya</taxon>
        <taxon>Ascomycota</taxon>
        <taxon>Pezizomycotina</taxon>
        <taxon>Dothideomycetes</taxon>
        <taxon>Pleosporomycetidae</taxon>
        <taxon>Pleosporales</taxon>
        <taxon>Pleosporineae</taxon>
        <taxon>Pleosporaceae</taxon>
        <taxon>Exserohilum</taxon>
    </lineage>
</organism>
<sequence>MLPGGILMVTGGYSISSSRAQRRDSLNVNTQTYFLNTTSNAWIADYTPLAKPTTPASEEKGLLSTTGQKAGLGVGIGVGLAVVCGLVAFCIWHRRRAQRRRDLREKQLQDLSYMAHRYNPEEYATAFDDRNGRLDTSDYLVDQNGPYVFPPGTQGGQGWKATNGGDAERTGLLVEIPSPTRGLRRSLSGRPGYAVARSQVPSGIHPIDELEEEPEDEQAHMSSPSSSRHPEMTELRSKLMATMLNTEASDASADAQRLDNGQRNTLHATHESPGHSRTHSLGRLQLNSAGRLSPEKFGSERTSSNLSERSDISWASSHDGVGGASMRPGNILNNIPGSSRSPDASLSSNKTSRNGDVGRHSPDEPRTNSLNSVESNGQPDLESFQTARSSFAHLQAEGEALLGGNPDRPRPGTGSSRSDAYRDTEGSNSRAATATPATSCALEISTAPQPTPKVRRISWLGSVRRVLTRSVSSAERTRSMHTPIIYHEPYRDDPTSPVEPRPIDTRKSFPAATAPPQRAASDASFWRNRRGKKDWLDDEEDSAWRRAPGDDWGTPEDIALAERERQRQEWRERGNLLVNISNDDHLPTPRSLITPDHLGVPTSDDRPCTPASEADWDVEAAVERRVVQVMFTVPKSKLRVVNADVEGSSIMSMSRDGDDHAAESSSSNGTTNRVKDLAGRFEQMNSSTSSLRFSPRPSPSNSIKSMKVRSKRSGASLARQQSVRSAAKERGLKPLNREEGDGD</sequence>
<feature type="region of interest" description="Disordered" evidence="1">
    <location>
        <begin position="487"/>
        <end position="524"/>
    </location>
</feature>
<dbReference type="EMBL" id="KB908481">
    <property type="protein sequence ID" value="EOA92270.1"/>
    <property type="molecule type" value="Genomic_DNA"/>
</dbReference>
<reference evidence="3 4" key="2">
    <citation type="journal article" date="2013" name="PLoS Genet.">
        <title>Comparative genome structure, secondary metabolite, and effector coding capacity across Cochliobolus pathogens.</title>
        <authorList>
            <person name="Condon B.J."/>
            <person name="Leng Y."/>
            <person name="Wu D."/>
            <person name="Bushley K.E."/>
            <person name="Ohm R.A."/>
            <person name="Otillar R."/>
            <person name="Martin J."/>
            <person name="Schackwitz W."/>
            <person name="Grimwood J."/>
            <person name="MohdZainudin N."/>
            <person name="Xue C."/>
            <person name="Wang R."/>
            <person name="Manning V.A."/>
            <person name="Dhillon B."/>
            <person name="Tu Z.J."/>
            <person name="Steffenson B.J."/>
            <person name="Salamov A."/>
            <person name="Sun H."/>
            <person name="Lowry S."/>
            <person name="LaButti K."/>
            <person name="Han J."/>
            <person name="Copeland A."/>
            <person name="Lindquist E."/>
            <person name="Barry K."/>
            <person name="Schmutz J."/>
            <person name="Baker S.E."/>
            <person name="Ciuffetti L.M."/>
            <person name="Grigoriev I.V."/>
            <person name="Zhong S."/>
            <person name="Turgeon B.G."/>
        </authorList>
    </citation>
    <scope>NUCLEOTIDE SEQUENCE [LARGE SCALE GENOMIC DNA]</scope>
    <source>
        <strain evidence="4">28A</strain>
    </source>
</reference>
<keyword evidence="2" id="KW-0812">Transmembrane</keyword>
<feature type="region of interest" description="Disordered" evidence="1">
    <location>
        <begin position="288"/>
        <end position="380"/>
    </location>
</feature>
<feature type="region of interest" description="Disordered" evidence="1">
    <location>
        <begin position="400"/>
        <end position="447"/>
    </location>
</feature>
<proteinExistence type="predicted"/>
<feature type="compositionally biased region" description="Polar residues" evidence="1">
    <location>
        <begin position="426"/>
        <end position="438"/>
    </location>
</feature>
<dbReference type="STRING" id="671987.R0J5T5"/>
<feature type="region of interest" description="Disordered" evidence="1">
    <location>
        <begin position="211"/>
        <end position="232"/>
    </location>
</feature>
<dbReference type="GeneID" id="19395629"/>
<feature type="compositionally biased region" description="Polar residues" evidence="1">
    <location>
        <begin position="331"/>
        <end position="354"/>
    </location>
</feature>
<dbReference type="Proteomes" id="UP000016935">
    <property type="component" value="Unassembled WGS sequence"/>
</dbReference>
<evidence type="ECO:0000256" key="2">
    <source>
        <dbReference type="SAM" id="Phobius"/>
    </source>
</evidence>
<dbReference type="eggNOG" id="ENOG502SE7D">
    <property type="taxonomic scope" value="Eukaryota"/>
</dbReference>
<feature type="compositionally biased region" description="Low complexity" evidence="1">
    <location>
        <begin position="685"/>
        <end position="702"/>
    </location>
</feature>
<keyword evidence="2" id="KW-1133">Transmembrane helix</keyword>
<protein>
    <submittedName>
        <fullName evidence="3">Uncharacterized protein</fullName>
    </submittedName>
</protein>
<gene>
    <name evidence="3" type="ORF">SETTUDRAFT_114640</name>
</gene>
<dbReference type="HOGENOM" id="CLU_002057_1_0_1"/>
<name>R0J5T5_EXST2</name>
<reference evidence="3 4" key="1">
    <citation type="journal article" date="2012" name="PLoS Pathog.">
        <title>Diverse lifestyles and strategies of plant pathogenesis encoded in the genomes of eighteen Dothideomycetes fungi.</title>
        <authorList>
            <person name="Ohm R.A."/>
            <person name="Feau N."/>
            <person name="Henrissat B."/>
            <person name="Schoch C.L."/>
            <person name="Horwitz B.A."/>
            <person name="Barry K.W."/>
            <person name="Condon B.J."/>
            <person name="Copeland A.C."/>
            <person name="Dhillon B."/>
            <person name="Glaser F."/>
            <person name="Hesse C.N."/>
            <person name="Kosti I."/>
            <person name="LaButti K."/>
            <person name="Lindquist E.A."/>
            <person name="Lucas S."/>
            <person name="Salamov A.A."/>
            <person name="Bradshaw R.E."/>
            <person name="Ciuffetti L."/>
            <person name="Hamelin R.C."/>
            <person name="Kema G.H.J."/>
            <person name="Lawrence C."/>
            <person name="Scott J.A."/>
            <person name="Spatafora J.W."/>
            <person name="Turgeon B.G."/>
            <person name="de Wit P.J.G.M."/>
            <person name="Zhong S."/>
            <person name="Goodwin S.B."/>
            <person name="Grigoriev I.V."/>
        </authorList>
    </citation>
    <scope>NUCLEOTIDE SEQUENCE [LARGE SCALE GENOMIC DNA]</scope>
    <source>
        <strain evidence="4">28A</strain>
    </source>
</reference>
<dbReference type="RefSeq" id="XP_008021131.1">
    <property type="nucleotide sequence ID" value="XM_008022940.1"/>
</dbReference>
<feature type="compositionally biased region" description="Basic and acidic residues" evidence="1">
    <location>
        <begin position="726"/>
        <end position="743"/>
    </location>
</feature>
<keyword evidence="4" id="KW-1185">Reference proteome</keyword>
<feature type="compositionally biased region" description="Polar residues" evidence="1">
    <location>
        <begin position="663"/>
        <end position="672"/>
    </location>
</feature>
<evidence type="ECO:0000313" key="4">
    <source>
        <dbReference type="Proteomes" id="UP000016935"/>
    </source>
</evidence>
<feature type="compositionally biased region" description="Polar residues" evidence="1">
    <location>
        <begin position="367"/>
        <end position="380"/>
    </location>
</feature>